<dbReference type="RefSeq" id="WP_263414469.1">
    <property type="nucleotide sequence ID" value="NZ_BAABBH010000001.1"/>
</dbReference>
<evidence type="ECO:0000256" key="4">
    <source>
        <dbReference type="ARBA" id="ARBA00022553"/>
    </source>
</evidence>
<feature type="domain" description="Histidine kinase" evidence="14">
    <location>
        <begin position="265"/>
        <end position="479"/>
    </location>
</feature>
<evidence type="ECO:0000256" key="2">
    <source>
        <dbReference type="ARBA" id="ARBA00004141"/>
    </source>
</evidence>
<dbReference type="InterPro" id="IPR004358">
    <property type="entry name" value="Sig_transdc_His_kin-like_C"/>
</dbReference>
<dbReference type="InterPro" id="IPR052023">
    <property type="entry name" value="Histidine_kinase_KdpD"/>
</dbReference>
<dbReference type="InterPro" id="IPR025201">
    <property type="entry name" value="KdpD_TM"/>
</dbReference>
<keyword evidence="9 15" id="KW-0067">ATP-binding</keyword>
<feature type="transmembrane region" description="Helical" evidence="13">
    <location>
        <begin position="7"/>
        <end position="26"/>
    </location>
</feature>
<dbReference type="Pfam" id="PF13493">
    <property type="entry name" value="DUF4118"/>
    <property type="match status" value="1"/>
</dbReference>
<evidence type="ECO:0000256" key="11">
    <source>
        <dbReference type="ARBA" id="ARBA00023012"/>
    </source>
</evidence>
<dbReference type="EMBL" id="JBJYXY010000001">
    <property type="protein sequence ID" value="MFN2977364.1"/>
    <property type="molecule type" value="Genomic_DNA"/>
</dbReference>
<dbReference type="Pfam" id="PF00512">
    <property type="entry name" value="HisKA"/>
    <property type="match status" value="1"/>
</dbReference>
<gene>
    <name evidence="15" type="ORF">ACK2TP_16455</name>
</gene>
<dbReference type="PANTHER" id="PTHR45569">
    <property type="entry name" value="SENSOR PROTEIN KDPD"/>
    <property type="match status" value="1"/>
</dbReference>
<evidence type="ECO:0000256" key="3">
    <source>
        <dbReference type="ARBA" id="ARBA00012438"/>
    </source>
</evidence>
<dbReference type="Proteomes" id="UP001634747">
    <property type="component" value="Unassembled WGS sequence"/>
</dbReference>
<dbReference type="PRINTS" id="PR00344">
    <property type="entry name" value="BCTRLSENSOR"/>
</dbReference>
<protein>
    <recommendedName>
        <fullName evidence="3">histidine kinase</fullName>
        <ecNumber evidence="3">2.7.13.3</ecNumber>
    </recommendedName>
</protein>
<dbReference type="InterPro" id="IPR036097">
    <property type="entry name" value="HisK_dim/P_sf"/>
</dbReference>
<dbReference type="InterPro" id="IPR038318">
    <property type="entry name" value="KdpD_sf"/>
</dbReference>
<reference evidence="15 16" key="1">
    <citation type="submission" date="2024-12" db="EMBL/GenBank/DDBJ databases">
        <authorList>
            <person name="Lee Y."/>
        </authorList>
    </citation>
    <scope>NUCLEOTIDE SEQUENCE [LARGE SCALE GENOMIC DNA]</scope>
    <source>
        <strain evidence="15 16">03SUJ4</strain>
    </source>
</reference>
<dbReference type="SUPFAM" id="SSF55874">
    <property type="entry name" value="ATPase domain of HSP90 chaperone/DNA topoisomerase II/histidine kinase"/>
    <property type="match status" value="1"/>
</dbReference>
<keyword evidence="12 13" id="KW-0472">Membrane</keyword>
<feature type="transmembrane region" description="Helical" evidence="13">
    <location>
        <begin position="32"/>
        <end position="49"/>
    </location>
</feature>
<accession>A0ABW9KS92</accession>
<keyword evidence="10 13" id="KW-1133">Transmembrane helix</keyword>
<evidence type="ECO:0000256" key="7">
    <source>
        <dbReference type="ARBA" id="ARBA00022741"/>
    </source>
</evidence>
<keyword evidence="7" id="KW-0547">Nucleotide-binding</keyword>
<evidence type="ECO:0000256" key="8">
    <source>
        <dbReference type="ARBA" id="ARBA00022777"/>
    </source>
</evidence>
<dbReference type="SUPFAM" id="SSF47384">
    <property type="entry name" value="Homodimeric domain of signal transducing histidine kinase"/>
    <property type="match status" value="1"/>
</dbReference>
<comment type="catalytic activity">
    <reaction evidence="1">
        <text>ATP + protein L-histidine = ADP + protein N-phospho-L-histidine.</text>
        <dbReference type="EC" id="2.7.13.3"/>
    </reaction>
</comment>
<organism evidence="15 16">
    <name type="scientific">Terriglobus aquaticus</name>
    <dbReference type="NCBI Taxonomy" id="940139"/>
    <lineage>
        <taxon>Bacteria</taxon>
        <taxon>Pseudomonadati</taxon>
        <taxon>Acidobacteriota</taxon>
        <taxon>Terriglobia</taxon>
        <taxon>Terriglobales</taxon>
        <taxon>Acidobacteriaceae</taxon>
        <taxon>Terriglobus</taxon>
    </lineage>
</organism>
<dbReference type="Gene3D" id="1.10.287.130">
    <property type="match status" value="1"/>
</dbReference>
<keyword evidence="11" id="KW-0902">Two-component regulatory system</keyword>
<keyword evidence="5" id="KW-0808">Transferase</keyword>
<keyword evidence="16" id="KW-1185">Reference proteome</keyword>
<evidence type="ECO:0000256" key="5">
    <source>
        <dbReference type="ARBA" id="ARBA00022679"/>
    </source>
</evidence>
<evidence type="ECO:0000313" key="16">
    <source>
        <dbReference type="Proteomes" id="UP001634747"/>
    </source>
</evidence>
<keyword evidence="6 13" id="KW-0812">Transmembrane</keyword>
<evidence type="ECO:0000256" key="10">
    <source>
        <dbReference type="ARBA" id="ARBA00022989"/>
    </source>
</evidence>
<dbReference type="PANTHER" id="PTHR45569:SF1">
    <property type="entry name" value="SENSOR PROTEIN KDPD"/>
    <property type="match status" value="1"/>
</dbReference>
<dbReference type="PROSITE" id="PS50109">
    <property type="entry name" value="HIS_KIN"/>
    <property type="match status" value="1"/>
</dbReference>
<keyword evidence="8" id="KW-0418">Kinase</keyword>
<dbReference type="EC" id="2.7.13.3" evidence="3"/>
<comment type="subcellular location">
    <subcellularLocation>
        <location evidence="2">Membrane</location>
        <topology evidence="2">Multi-pass membrane protein</topology>
    </subcellularLocation>
</comment>
<keyword evidence="4" id="KW-0597">Phosphoprotein</keyword>
<evidence type="ECO:0000313" key="15">
    <source>
        <dbReference type="EMBL" id="MFN2977364.1"/>
    </source>
</evidence>
<dbReference type="InterPro" id="IPR003594">
    <property type="entry name" value="HATPase_dom"/>
</dbReference>
<evidence type="ECO:0000256" key="1">
    <source>
        <dbReference type="ARBA" id="ARBA00000085"/>
    </source>
</evidence>
<sequence>MDSRRFIIIFRWTVAAAALAGIVLVYSRWLHVNQTTVALTLLLLILTLAANWGFRYALVTSLAATVCYNFFFLPPIGRITIADSQNWLALFVFLVTAAVGSRLSQKARDQASRARSRQREVELSFQLGRELLQLDDVGNLQTALPVLIARVTHASGVVLYLLDGDRVFQHGSTVISAEVPHLRQVALSLREPDLEATGEVRIPIMAGARPRGLLTMTGVRVSSESLQTIGGLVSISLDRAQALADLAKGEATKESERLRTLIIDSITHELRTPLTSIKGAASALRANRNMPADMRDDLIDVVDEESDRLNLLVERATEMGKLDARQVHMTFRAVNVHDLLEQARHDCASSYAHHPITIVDGNVPDVWADAELVQKVVCNLIENAAKYSPEQTPITVSARVQGSAVSIAVADRGYGIDPSEQSFIFDRFYRARNPHEHISGSGMGLAISRAIVEAHDGTIEVTSQPGSGSVFTFTLPLATAAHEATLVEM</sequence>
<dbReference type="GO" id="GO:0005524">
    <property type="term" value="F:ATP binding"/>
    <property type="evidence" value="ECO:0007669"/>
    <property type="project" value="UniProtKB-KW"/>
</dbReference>
<dbReference type="Gene3D" id="1.20.120.620">
    <property type="entry name" value="Backbone structure of the membrane domain of e. Coli histidine kinase receptor kdpd"/>
    <property type="match status" value="1"/>
</dbReference>
<feature type="transmembrane region" description="Helical" evidence="13">
    <location>
        <begin position="85"/>
        <end position="103"/>
    </location>
</feature>
<evidence type="ECO:0000256" key="13">
    <source>
        <dbReference type="SAM" id="Phobius"/>
    </source>
</evidence>
<evidence type="ECO:0000259" key="14">
    <source>
        <dbReference type="PROSITE" id="PS50109"/>
    </source>
</evidence>
<evidence type="ECO:0000256" key="12">
    <source>
        <dbReference type="ARBA" id="ARBA00023136"/>
    </source>
</evidence>
<dbReference type="Gene3D" id="3.30.565.10">
    <property type="entry name" value="Histidine kinase-like ATPase, C-terminal domain"/>
    <property type="match status" value="1"/>
</dbReference>
<comment type="caution">
    <text evidence="15">The sequence shown here is derived from an EMBL/GenBank/DDBJ whole genome shotgun (WGS) entry which is preliminary data.</text>
</comment>
<dbReference type="InterPro" id="IPR036890">
    <property type="entry name" value="HATPase_C_sf"/>
</dbReference>
<evidence type="ECO:0000256" key="6">
    <source>
        <dbReference type="ARBA" id="ARBA00022692"/>
    </source>
</evidence>
<proteinExistence type="predicted"/>
<dbReference type="Pfam" id="PF02518">
    <property type="entry name" value="HATPase_c"/>
    <property type="match status" value="1"/>
</dbReference>
<dbReference type="InterPro" id="IPR003661">
    <property type="entry name" value="HisK_dim/P_dom"/>
</dbReference>
<dbReference type="SMART" id="SM00388">
    <property type="entry name" value="HisKA"/>
    <property type="match status" value="1"/>
</dbReference>
<dbReference type="InterPro" id="IPR005467">
    <property type="entry name" value="His_kinase_dom"/>
</dbReference>
<name>A0ABW9KS92_9BACT</name>
<evidence type="ECO:0000256" key="9">
    <source>
        <dbReference type="ARBA" id="ARBA00022840"/>
    </source>
</evidence>
<dbReference type="CDD" id="cd00082">
    <property type="entry name" value="HisKA"/>
    <property type="match status" value="1"/>
</dbReference>
<dbReference type="SMART" id="SM00387">
    <property type="entry name" value="HATPase_c"/>
    <property type="match status" value="1"/>
</dbReference>